<comment type="caution">
    <text evidence="2">The sequence shown here is derived from an EMBL/GenBank/DDBJ whole genome shotgun (WGS) entry which is preliminary data.</text>
</comment>
<accession>A0ABT9ZR96</accession>
<evidence type="ECO:0000313" key="2">
    <source>
        <dbReference type="EMBL" id="MDQ0253753.1"/>
    </source>
</evidence>
<dbReference type="PROSITE" id="PS51186">
    <property type="entry name" value="GNAT"/>
    <property type="match status" value="1"/>
</dbReference>
<feature type="domain" description="N-acetyltransferase" evidence="1">
    <location>
        <begin position="3"/>
        <end position="143"/>
    </location>
</feature>
<dbReference type="EMBL" id="JAUSUG010000003">
    <property type="protein sequence ID" value="MDQ0253753.1"/>
    <property type="molecule type" value="Genomic_DNA"/>
</dbReference>
<gene>
    <name evidence="2" type="ORF">J2S74_001125</name>
</gene>
<evidence type="ECO:0000313" key="3">
    <source>
        <dbReference type="Proteomes" id="UP001230005"/>
    </source>
</evidence>
<name>A0ABT9ZR96_9BACI</name>
<protein>
    <submittedName>
        <fullName evidence="2">GNAT superfamily N-acetyltransferase</fullName>
    </submittedName>
</protein>
<dbReference type="InterPro" id="IPR000182">
    <property type="entry name" value="GNAT_dom"/>
</dbReference>
<dbReference type="Proteomes" id="UP001230005">
    <property type="component" value="Unassembled WGS sequence"/>
</dbReference>
<dbReference type="SUPFAM" id="SSF55729">
    <property type="entry name" value="Acyl-CoA N-acyltransferases (Nat)"/>
    <property type="match status" value="1"/>
</dbReference>
<dbReference type="InterPro" id="IPR016181">
    <property type="entry name" value="Acyl_CoA_acyltransferase"/>
</dbReference>
<dbReference type="RefSeq" id="WP_307322824.1">
    <property type="nucleotide sequence ID" value="NZ_JAUSUG010000003.1"/>
</dbReference>
<organism evidence="2 3">
    <name type="scientific">Evansella vedderi</name>
    <dbReference type="NCBI Taxonomy" id="38282"/>
    <lineage>
        <taxon>Bacteria</taxon>
        <taxon>Bacillati</taxon>
        <taxon>Bacillota</taxon>
        <taxon>Bacilli</taxon>
        <taxon>Bacillales</taxon>
        <taxon>Bacillaceae</taxon>
        <taxon>Evansella</taxon>
    </lineage>
</organism>
<sequence>MNKYIRMLNTDDLVNFEEMDTGIEDDYVERIFHRLSTGNHRLYGLFLDNQMVSMGGYTIFADHFAMLGRLRSDRLFRGNNFATELISYIIEEALQLTKIQWIGANTQMDNLPARRVLEKLGLIPHEPLHGAITKDTSALETGSKPWTPIHSLERKKFWLNQKYLNSFSLFPYEVYYSFPASKNLFQEHDLMNWSFYENEDQTRFLITKKDRKGDHYLHIVYPWSDISSQKGLWETISTDFRHLTEKSEGDTYIWMDLSVEAAKTLPSNHNFELSSPWVLYEVDRNMWDKNEDL</sequence>
<reference evidence="2 3" key="1">
    <citation type="submission" date="2023-07" db="EMBL/GenBank/DDBJ databases">
        <title>Genomic Encyclopedia of Type Strains, Phase IV (KMG-IV): sequencing the most valuable type-strain genomes for metagenomic binning, comparative biology and taxonomic classification.</title>
        <authorList>
            <person name="Goeker M."/>
        </authorList>
    </citation>
    <scope>NUCLEOTIDE SEQUENCE [LARGE SCALE GENOMIC DNA]</scope>
    <source>
        <strain evidence="2 3">DSM 9768</strain>
    </source>
</reference>
<evidence type="ECO:0000259" key="1">
    <source>
        <dbReference type="PROSITE" id="PS51186"/>
    </source>
</evidence>
<dbReference type="Gene3D" id="3.40.630.30">
    <property type="match status" value="1"/>
</dbReference>
<proteinExistence type="predicted"/>
<dbReference type="Pfam" id="PF00583">
    <property type="entry name" value="Acetyltransf_1"/>
    <property type="match status" value="1"/>
</dbReference>
<keyword evidence="3" id="KW-1185">Reference proteome</keyword>